<accession>A0A2R6Q682</accession>
<dbReference type="InterPro" id="IPR004345">
    <property type="entry name" value="TB2_DP1_HVA22"/>
</dbReference>
<feature type="compositionally biased region" description="Polar residues" evidence="1">
    <location>
        <begin position="363"/>
        <end position="372"/>
    </location>
</feature>
<dbReference type="Pfam" id="PF03134">
    <property type="entry name" value="TB2_DP1_HVA22"/>
    <property type="match status" value="1"/>
</dbReference>
<dbReference type="SMART" id="SM00451">
    <property type="entry name" value="ZnF_U1"/>
    <property type="match status" value="3"/>
</dbReference>
<evidence type="ECO:0000313" key="6">
    <source>
        <dbReference type="Proteomes" id="UP000241394"/>
    </source>
</evidence>
<evidence type="ECO:0000259" key="3">
    <source>
        <dbReference type="SMART" id="SM00355"/>
    </source>
</evidence>
<sequence length="477" mass="53006">MGFVGLLKFAFICFDFLAWPLFALGCPLYASVRAMETNSNSDMRNLVAYWIIFSLISLFELAFVKLIVWLPFWPYMKLLAICWLVVPHFNGACYVYECLLCPCLSVNPRVVIKYLIKPKEDPSLNAESFLSVAERYVKENGSEALKELIDGKSKHTELDIDVEEIKAVMNTEKKETAAVIQPKFIEPIVAKDNTKPTVAMDDTKPVVAKDNTKAVEPTQKNPTAATNSFKPKVPNIAKENTKSGEIKEKNPAATTESVKCVDSNVTQTEKKTVGAGEVKEKMVAAADGENKVPEIPVSEKVQREWTCALCQVKTTSEKNLDYHLQGKKHKAKCEELKASKQANKNKGCSAPKANDHETKKSVSSDGPNQSNMKKQEGKVQPNQTAELCKPVVPKFWCNVCDVKCLSEIDVTSHINGKKHLSNIQSMIDSSCKPVVPRFWCNLCDVRCPSEIDLASHINGKKHLSSIQNMIDSLSKGC</sequence>
<dbReference type="OrthoDB" id="434647at2759"/>
<dbReference type="SMART" id="SM00355">
    <property type="entry name" value="ZnF_C2H2"/>
    <property type="match status" value="3"/>
</dbReference>
<keyword evidence="2" id="KW-0472">Membrane</keyword>
<dbReference type="InterPro" id="IPR036236">
    <property type="entry name" value="Znf_C2H2_sf"/>
</dbReference>
<keyword evidence="2" id="KW-0812">Transmembrane</keyword>
<dbReference type="EMBL" id="NKQK01000019">
    <property type="protein sequence ID" value="PSS02780.1"/>
    <property type="molecule type" value="Genomic_DNA"/>
</dbReference>
<gene>
    <name evidence="5" type="ORF">CEY00_Acc06813</name>
</gene>
<dbReference type="PANTHER" id="PTHR47487:SF8">
    <property type="entry name" value="OS08G0270900 PROTEIN"/>
    <property type="match status" value="1"/>
</dbReference>
<reference evidence="5 6" key="1">
    <citation type="submission" date="2017-07" db="EMBL/GenBank/DDBJ databases">
        <title>An improved, manually edited Actinidia chinensis var. chinensis (kiwifruit) genome highlights the challenges associated with draft genomes and gene prediction in plants.</title>
        <authorList>
            <person name="Pilkington S."/>
            <person name="Crowhurst R."/>
            <person name="Hilario E."/>
            <person name="Nardozza S."/>
            <person name="Fraser L."/>
            <person name="Peng Y."/>
            <person name="Gunaseelan K."/>
            <person name="Simpson R."/>
            <person name="Tahir J."/>
            <person name="Deroles S."/>
            <person name="Templeton K."/>
            <person name="Luo Z."/>
            <person name="Davy M."/>
            <person name="Cheng C."/>
            <person name="Mcneilage M."/>
            <person name="Scaglione D."/>
            <person name="Liu Y."/>
            <person name="Zhang Q."/>
            <person name="Datson P."/>
            <person name="De Silva N."/>
            <person name="Gardiner S."/>
            <person name="Bassett H."/>
            <person name="Chagne D."/>
            <person name="Mccallum J."/>
            <person name="Dzierzon H."/>
            <person name="Deng C."/>
            <person name="Wang Y.-Y."/>
            <person name="Barron N."/>
            <person name="Manako K."/>
            <person name="Bowen J."/>
            <person name="Foster T."/>
            <person name="Erridge Z."/>
            <person name="Tiffin H."/>
            <person name="Waite C."/>
            <person name="Davies K."/>
            <person name="Grierson E."/>
            <person name="Laing W."/>
            <person name="Kirk R."/>
            <person name="Chen X."/>
            <person name="Wood M."/>
            <person name="Montefiori M."/>
            <person name="Brummell D."/>
            <person name="Schwinn K."/>
            <person name="Catanach A."/>
            <person name="Fullerton C."/>
            <person name="Li D."/>
            <person name="Meiyalaghan S."/>
            <person name="Nieuwenhuizen N."/>
            <person name="Read N."/>
            <person name="Prakash R."/>
            <person name="Hunter D."/>
            <person name="Zhang H."/>
            <person name="Mckenzie M."/>
            <person name="Knabel M."/>
            <person name="Harris A."/>
            <person name="Allan A."/>
            <person name="Chen A."/>
            <person name="Janssen B."/>
            <person name="Plunkett B."/>
            <person name="Dwamena C."/>
            <person name="Voogd C."/>
            <person name="Leif D."/>
            <person name="Lafferty D."/>
            <person name="Souleyre E."/>
            <person name="Varkonyi-Gasic E."/>
            <person name="Gambi F."/>
            <person name="Hanley J."/>
            <person name="Yao J.-L."/>
            <person name="Cheung J."/>
            <person name="David K."/>
            <person name="Warren B."/>
            <person name="Marsh K."/>
            <person name="Snowden K."/>
            <person name="Lin-Wang K."/>
            <person name="Brian L."/>
            <person name="Martinez-Sanchez M."/>
            <person name="Wang M."/>
            <person name="Ileperuma N."/>
            <person name="Macnee N."/>
            <person name="Campin R."/>
            <person name="Mcatee P."/>
            <person name="Drummond R."/>
            <person name="Espley R."/>
            <person name="Ireland H."/>
            <person name="Wu R."/>
            <person name="Atkinson R."/>
            <person name="Karunairetnam S."/>
            <person name="Bulley S."/>
            <person name="Chunkath S."/>
            <person name="Hanley Z."/>
            <person name="Storey R."/>
            <person name="Thrimawithana A."/>
            <person name="Thomson S."/>
            <person name="David C."/>
            <person name="Testolin R."/>
        </authorList>
    </citation>
    <scope>NUCLEOTIDE SEQUENCE [LARGE SCALE GENOMIC DNA]</scope>
    <source>
        <strain evidence="6">cv. Red5</strain>
        <tissue evidence="5">Young leaf</tissue>
    </source>
</reference>
<dbReference type="Pfam" id="PF12874">
    <property type="entry name" value="zf-met"/>
    <property type="match status" value="3"/>
</dbReference>
<feature type="domain" description="C2H2-type" evidence="3">
    <location>
        <begin position="305"/>
        <end position="329"/>
    </location>
</feature>
<dbReference type="Proteomes" id="UP000241394">
    <property type="component" value="Chromosome LG19"/>
</dbReference>
<feature type="domain" description="U1-type" evidence="4">
    <location>
        <begin position="392"/>
        <end position="426"/>
    </location>
</feature>
<dbReference type="SUPFAM" id="SSF57667">
    <property type="entry name" value="beta-beta-alpha zinc fingers"/>
    <property type="match status" value="3"/>
</dbReference>
<dbReference type="InParanoid" id="A0A2R6Q682"/>
<dbReference type="Gramene" id="PSS02780">
    <property type="protein sequence ID" value="PSS02780"/>
    <property type="gene ID" value="CEY00_Acc06813"/>
</dbReference>
<organism evidence="5 6">
    <name type="scientific">Actinidia chinensis var. chinensis</name>
    <name type="common">Chinese soft-hair kiwi</name>
    <dbReference type="NCBI Taxonomy" id="1590841"/>
    <lineage>
        <taxon>Eukaryota</taxon>
        <taxon>Viridiplantae</taxon>
        <taxon>Streptophyta</taxon>
        <taxon>Embryophyta</taxon>
        <taxon>Tracheophyta</taxon>
        <taxon>Spermatophyta</taxon>
        <taxon>Magnoliopsida</taxon>
        <taxon>eudicotyledons</taxon>
        <taxon>Gunneridae</taxon>
        <taxon>Pentapetalae</taxon>
        <taxon>asterids</taxon>
        <taxon>Ericales</taxon>
        <taxon>Actinidiaceae</taxon>
        <taxon>Actinidia</taxon>
    </lineage>
</organism>
<dbReference type="Gene3D" id="3.30.160.60">
    <property type="entry name" value="Classic Zinc Finger"/>
    <property type="match status" value="3"/>
</dbReference>
<feature type="compositionally biased region" description="Polar residues" evidence="1">
    <location>
        <begin position="218"/>
        <end position="229"/>
    </location>
</feature>
<dbReference type="STRING" id="1590841.A0A2R6Q682"/>
<feature type="domain" description="U1-type" evidence="4">
    <location>
        <begin position="435"/>
        <end position="469"/>
    </location>
</feature>
<feature type="domain" description="C2H2-type" evidence="3">
    <location>
        <begin position="438"/>
        <end position="462"/>
    </location>
</feature>
<keyword evidence="6" id="KW-1185">Reference proteome</keyword>
<feature type="compositionally biased region" description="Basic and acidic residues" evidence="1">
    <location>
        <begin position="353"/>
        <end position="362"/>
    </location>
</feature>
<evidence type="ECO:0000259" key="4">
    <source>
        <dbReference type="SMART" id="SM00451"/>
    </source>
</evidence>
<dbReference type="PANTHER" id="PTHR47487">
    <property type="entry name" value="OS06G0651300 PROTEIN-RELATED"/>
    <property type="match status" value="1"/>
</dbReference>
<reference evidence="6" key="2">
    <citation type="journal article" date="2018" name="BMC Genomics">
        <title>A manually annotated Actinidia chinensis var. chinensis (kiwifruit) genome highlights the challenges associated with draft genomes and gene prediction in plants.</title>
        <authorList>
            <person name="Pilkington S.M."/>
            <person name="Crowhurst R."/>
            <person name="Hilario E."/>
            <person name="Nardozza S."/>
            <person name="Fraser L."/>
            <person name="Peng Y."/>
            <person name="Gunaseelan K."/>
            <person name="Simpson R."/>
            <person name="Tahir J."/>
            <person name="Deroles S.C."/>
            <person name="Templeton K."/>
            <person name="Luo Z."/>
            <person name="Davy M."/>
            <person name="Cheng C."/>
            <person name="McNeilage M."/>
            <person name="Scaglione D."/>
            <person name="Liu Y."/>
            <person name="Zhang Q."/>
            <person name="Datson P."/>
            <person name="De Silva N."/>
            <person name="Gardiner S.E."/>
            <person name="Bassett H."/>
            <person name="Chagne D."/>
            <person name="McCallum J."/>
            <person name="Dzierzon H."/>
            <person name="Deng C."/>
            <person name="Wang Y.Y."/>
            <person name="Barron L."/>
            <person name="Manako K."/>
            <person name="Bowen J."/>
            <person name="Foster T.M."/>
            <person name="Erridge Z.A."/>
            <person name="Tiffin H."/>
            <person name="Waite C.N."/>
            <person name="Davies K.M."/>
            <person name="Grierson E.P."/>
            <person name="Laing W.A."/>
            <person name="Kirk R."/>
            <person name="Chen X."/>
            <person name="Wood M."/>
            <person name="Montefiori M."/>
            <person name="Brummell D.A."/>
            <person name="Schwinn K.E."/>
            <person name="Catanach A."/>
            <person name="Fullerton C."/>
            <person name="Li D."/>
            <person name="Meiyalaghan S."/>
            <person name="Nieuwenhuizen N."/>
            <person name="Read N."/>
            <person name="Prakash R."/>
            <person name="Hunter D."/>
            <person name="Zhang H."/>
            <person name="McKenzie M."/>
            <person name="Knabel M."/>
            <person name="Harris A."/>
            <person name="Allan A.C."/>
            <person name="Gleave A."/>
            <person name="Chen A."/>
            <person name="Janssen B.J."/>
            <person name="Plunkett B."/>
            <person name="Ampomah-Dwamena C."/>
            <person name="Voogd C."/>
            <person name="Leif D."/>
            <person name="Lafferty D."/>
            <person name="Souleyre E.J.F."/>
            <person name="Varkonyi-Gasic E."/>
            <person name="Gambi F."/>
            <person name="Hanley J."/>
            <person name="Yao J.L."/>
            <person name="Cheung J."/>
            <person name="David K.M."/>
            <person name="Warren B."/>
            <person name="Marsh K."/>
            <person name="Snowden K.C."/>
            <person name="Lin-Wang K."/>
            <person name="Brian L."/>
            <person name="Martinez-Sanchez M."/>
            <person name="Wang M."/>
            <person name="Ileperuma N."/>
            <person name="Macnee N."/>
            <person name="Campin R."/>
            <person name="McAtee P."/>
            <person name="Drummond R.S.M."/>
            <person name="Espley R.V."/>
            <person name="Ireland H.S."/>
            <person name="Wu R."/>
            <person name="Atkinson R.G."/>
            <person name="Karunairetnam S."/>
            <person name="Bulley S."/>
            <person name="Chunkath S."/>
            <person name="Hanley Z."/>
            <person name="Storey R."/>
            <person name="Thrimawithana A.H."/>
            <person name="Thomson S."/>
            <person name="David C."/>
            <person name="Testolin R."/>
            <person name="Huang H."/>
            <person name="Hellens R.P."/>
            <person name="Schaffer R.J."/>
        </authorList>
    </citation>
    <scope>NUCLEOTIDE SEQUENCE [LARGE SCALE GENOMIC DNA]</scope>
    <source>
        <strain evidence="6">cv. Red5</strain>
    </source>
</reference>
<proteinExistence type="predicted"/>
<dbReference type="OMA" id="ITEKWEV"/>
<feature type="domain" description="C2H2-type" evidence="3">
    <location>
        <begin position="395"/>
        <end position="419"/>
    </location>
</feature>
<protein>
    <submittedName>
        <fullName evidence="5">HVA22-like protein</fullName>
    </submittedName>
</protein>
<feature type="transmembrane region" description="Helical" evidence="2">
    <location>
        <begin position="47"/>
        <end position="71"/>
    </location>
</feature>
<name>A0A2R6Q682_ACTCC</name>
<dbReference type="AlphaFoldDB" id="A0A2R6Q682"/>
<dbReference type="GO" id="GO:0003676">
    <property type="term" value="F:nucleic acid binding"/>
    <property type="evidence" value="ECO:0007669"/>
    <property type="project" value="InterPro"/>
</dbReference>
<evidence type="ECO:0000313" key="5">
    <source>
        <dbReference type="EMBL" id="PSS02780.1"/>
    </source>
</evidence>
<feature type="domain" description="U1-type" evidence="4">
    <location>
        <begin position="302"/>
        <end position="336"/>
    </location>
</feature>
<dbReference type="InterPro" id="IPR013087">
    <property type="entry name" value="Znf_C2H2_type"/>
</dbReference>
<evidence type="ECO:0000256" key="2">
    <source>
        <dbReference type="SAM" id="Phobius"/>
    </source>
</evidence>
<dbReference type="GO" id="GO:0008270">
    <property type="term" value="F:zinc ion binding"/>
    <property type="evidence" value="ECO:0007669"/>
    <property type="project" value="InterPro"/>
</dbReference>
<feature type="region of interest" description="Disordered" evidence="1">
    <location>
        <begin position="344"/>
        <end position="382"/>
    </location>
</feature>
<feature type="region of interest" description="Disordered" evidence="1">
    <location>
        <begin position="212"/>
        <end position="235"/>
    </location>
</feature>
<keyword evidence="2" id="KW-1133">Transmembrane helix</keyword>
<dbReference type="InterPro" id="IPR003604">
    <property type="entry name" value="Matrin/U1-like-C_Znf_C2H2"/>
</dbReference>
<comment type="caution">
    <text evidence="5">The sequence shown here is derived from an EMBL/GenBank/DDBJ whole genome shotgun (WGS) entry which is preliminary data.</text>
</comment>
<evidence type="ECO:0000256" key="1">
    <source>
        <dbReference type="SAM" id="MobiDB-lite"/>
    </source>
</evidence>